<organism evidence="1 2">
    <name type="scientific">Mycolicibacterium alvei</name>
    <dbReference type="NCBI Taxonomy" id="67081"/>
    <lineage>
        <taxon>Bacteria</taxon>
        <taxon>Bacillati</taxon>
        <taxon>Actinomycetota</taxon>
        <taxon>Actinomycetes</taxon>
        <taxon>Mycobacteriales</taxon>
        <taxon>Mycobacteriaceae</taxon>
        <taxon>Mycolicibacterium</taxon>
    </lineage>
</organism>
<reference evidence="1 2" key="1">
    <citation type="journal article" date="2019" name="Emerg. Microbes Infect.">
        <title>Comprehensive subspecies identification of 175 nontuberculous mycobacteria species based on 7547 genomic profiles.</title>
        <authorList>
            <person name="Matsumoto Y."/>
            <person name="Kinjo T."/>
            <person name="Motooka D."/>
            <person name="Nabeya D."/>
            <person name="Jung N."/>
            <person name="Uechi K."/>
            <person name="Horii T."/>
            <person name="Iida T."/>
            <person name="Fujita J."/>
            <person name="Nakamura S."/>
        </authorList>
    </citation>
    <scope>NUCLEOTIDE SEQUENCE [LARGE SCALE GENOMIC DNA]</scope>
    <source>
        <strain evidence="1 2">JCM 12272</strain>
        <plasmid evidence="1">pJCM12272</plasmid>
    </source>
</reference>
<dbReference type="AlphaFoldDB" id="A0A6N4UZ81"/>
<dbReference type="EMBL" id="AP022566">
    <property type="protein sequence ID" value="BBX30396.1"/>
    <property type="molecule type" value="Genomic_DNA"/>
</dbReference>
<dbReference type="RefSeq" id="WP_163670453.1">
    <property type="nucleotide sequence ID" value="NZ_AP022566.1"/>
</dbReference>
<proteinExistence type="predicted"/>
<protein>
    <submittedName>
        <fullName evidence="1">Uncharacterized protein</fullName>
    </submittedName>
</protein>
<dbReference type="Proteomes" id="UP000466906">
    <property type="component" value="Plasmid pJCM12272"/>
</dbReference>
<sequence>MGGDQASTTGRAVDTNARPEWKRTGYKYFPYATKQSGQWWVLRLNTDFPDHDMYTLFVDGHAAIDVTGNPSSDLPLVATLAALKPASADEPTLDATTAREVVAEVSAYADYGSEAGDPCIFCADNRDGLTPDR</sequence>
<name>A0A6N4UZ81_9MYCO</name>
<evidence type="ECO:0000313" key="1">
    <source>
        <dbReference type="EMBL" id="BBX30396.1"/>
    </source>
</evidence>
<dbReference type="KEGG" id="malv:MALV_55210"/>
<gene>
    <name evidence="1" type="ORF">MALV_55210</name>
</gene>
<evidence type="ECO:0000313" key="2">
    <source>
        <dbReference type="Proteomes" id="UP000466906"/>
    </source>
</evidence>
<geneLocation type="plasmid" evidence="1 2">
    <name>pJCM12272</name>
</geneLocation>
<keyword evidence="1" id="KW-0614">Plasmid</keyword>
<accession>A0A6N4UZ81</accession>
<keyword evidence="2" id="KW-1185">Reference proteome</keyword>